<evidence type="ECO:0000313" key="2">
    <source>
        <dbReference type="EMBL" id="MCW6536281.1"/>
    </source>
</evidence>
<comment type="caution">
    <text evidence="2">The sequence shown here is derived from an EMBL/GenBank/DDBJ whole genome shotgun (WGS) entry which is preliminary data.</text>
</comment>
<keyword evidence="1" id="KW-0472">Membrane</keyword>
<organism evidence="2 3">
    <name type="scientific">Sphingomonas lycopersici</name>
    <dbReference type="NCBI Taxonomy" id="2951807"/>
    <lineage>
        <taxon>Bacteria</taxon>
        <taxon>Pseudomonadati</taxon>
        <taxon>Pseudomonadota</taxon>
        <taxon>Alphaproteobacteria</taxon>
        <taxon>Sphingomonadales</taxon>
        <taxon>Sphingomonadaceae</taxon>
        <taxon>Sphingomonas</taxon>
    </lineage>
</organism>
<accession>A0AA41ZBW5</accession>
<dbReference type="EMBL" id="JANFAV010000012">
    <property type="protein sequence ID" value="MCW6536281.1"/>
    <property type="molecule type" value="Genomic_DNA"/>
</dbReference>
<keyword evidence="1" id="KW-0812">Transmembrane</keyword>
<feature type="transmembrane region" description="Helical" evidence="1">
    <location>
        <begin position="29"/>
        <end position="52"/>
    </location>
</feature>
<dbReference type="RefSeq" id="WP_265269667.1">
    <property type="nucleotide sequence ID" value="NZ_JANFAV010000012.1"/>
</dbReference>
<gene>
    <name evidence="2" type="ORF">NEE01_15995</name>
</gene>
<reference evidence="2" key="1">
    <citation type="submission" date="2022-06" db="EMBL/GenBank/DDBJ databases">
        <title>Sphingomonas sp. nov. isolated from rhizosphere soil of tomato.</title>
        <authorList>
            <person name="Dong H."/>
            <person name="Gao R."/>
        </authorList>
    </citation>
    <scope>NUCLEOTIDE SEQUENCE</scope>
    <source>
        <strain evidence="2">MMSM24</strain>
    </source>
</reference>
<keyword evidence="1" id="KW-1133">Transmembrane helix</keyword>
<evidence type="ECO:0000313" key="3">
    <source>
        <dbReference type="Proteomes" id="UP001165565"/>
    </source>
</evidence>
<feature type="transmembrane region" description="Helical" evidence="1">
    <location>
        <begin position="157"/>
        <end position="177"/>
    </location>
</feature>
<proteinExistence type="predicted"/>
<dbReference type="Proteomes" id="UP001165565">
    <property type="component" value="Unassembled WGS sequence"/>
</dbReference>
<name>A0AA41ZBW5_9SPHN</name>
<protein>
    <submittedName>
        <fullName evidence="2">Uncharacterized protein</fullName>
    </submittedName>
</protein>
<evidence type="ECO:0000256" key="1">
    <source>
        <dbReference type="SAM" id="Phobius"/>
    </source>
</evidence>
<sequence>MTLFLAAVFLMPLILWIYFDGRRAFEAPAGALVIVGVLALIGGGLAALAYYLGFRRVGQPDSVVIATSELTYTRFGTTRAYSWPQLGGAVCASNGRGPGSVRMKVDDEGNPLKIIPDDFGIECRELMEAIEAARRGTLISAADLHAKVLKSVRQIELVFLFLSVVPFGSLIMVVVFAKKSPQNAGVRLSITARP</sequence>
<keyword evidence="3" id="KW-1185">Reference proteome</keyword>
<dbReference type="AlphaFoldDB" id="A0AA41ZBW5"/>